<evidence type="ECO:0000313" key="4">
    <source>
        <dbReference type="EMBL" id="EHQ59953.1"/>
    </source>
</evidence>
<dbReference type="OrthoDB" id="2593986at2"/>
<feature type="transmembrane region" description="Helical" evidence="3">
    <location>
        <begin position="12"/>
        <end position="37"/>
    </location>
</feature>
<protein>
    <recommendedName>
        <fullName evidence="6">Prepilin-type N-terminal cleavage/methylation domain-containing protein</fullName>
    </recommendedName>
</protein>
<evidence type="ECO:0008006" key="6">
    <source>
        <dbReference type="Google" id="ProtNLM"/>
    </source>
</evidence>
<dbReference type="AlphaFoldDB" id="H3SLW5"/>
<evidence type="ECO:0000256" key="2">
    <source>
        <dbReference type="ARBA" id="ARBA00023287"/>
    </source>
</evidence>
<dbReference type="RefSeq" id="WP_006679038.1">
    <property type="nucleotide sequence ID" value="NZ_AHKH01000091.1"/>
</dbReference>
<dbReference type="Proteomes" id="UP000003900">
    <property type="component" value="Unassembled WGS sequence"/>
</dbReference>
<dbReference type="EMBL" id="AHKH01000091">
    <property type="protein sequence ID" value="EHQ59953.1"/>
    <property type="molecule type" value="Genomic_DNA"/>
</dbReference>
<dbReference type="Pfam" id="PF07963">
    <property type="entry name" value="N_methyl"/>
    <property type="match status" value="1"/>
</dbReference>
<organism evidence="4 5">
    <name type="scientific">Paenibacillus dendritiformis C454</name>
    <dbReference type="NCBI Taxonomy" id="1131935"/>
    <lineage>
        <taxon>Bacteria</taxon>
        <taxon>Bacillati</taxon>
        <taxon>Bacillota</taxon>
        <taxon>Bacilli</taxon>
        <taxon>Bacillales</taxon>
        <taxon>Paenibacillaceae</taxon>
        <taxon>Paenibacillus</taxon>
    </lineage>
</organism>
<keyword evidence="3" id="KW-1133">Transmembrane helix</keyword>
<dbReference type="GO" id="GO:0030420">
    <property type="term" value="P:establishment of competence for transformation"/>
    <property type="evidence" value="ECO:0007669"/>
    <property type="project" value="UniProtKB-KW"/>
</dbReference>
<reference evidence="4 5" key="1">
    <citation type="journal article" date="2012" name="J. Bacteriol.">
        <title>Genome Sequence of the Pattern-Forming Social Bacterium Paenibacillus dendritiformis C454 Chiral Morphotype.</title>
        <authorList>
            <person name="Sirota-Madi A."/>
            <person name="Olender T."/>
            <person name="Helman Y."/>
            <person name="Brainis I."/>
            <person name="Finkelshtein A."/>
            <person name="Roth D."/>
            <person name="Hagai E."/>
            <person name="Leshkowitz D."/>
            <person name="Brodsky L."/>
            <person name="Galatenko V."/>
            <person name="Nikolaev V."/>
            <person name="Gutnick D.L."/>
            <person name="Lancet D."/>
            <person name="Ben-Jacob E."/>
        </authorList>
    </citation>
    <scope>NUCLEOTIDE SEQUENCE [LARGE SCALE GENOMIC DNA]</scope>
    <source>
        <strain evidence="4 5">C454</strain>
    </source>
</reference>
<comment type="subcellular location">
    <subcellularLocation>
        <location evidence="1">Cell surface</location>
    </subcellularLocation>
</comment>
<evidence type="ECO:0000256" key="1">
    <source>
        <dbReference type="ARBA" id="ARBA00004241"/>
    </source>
</evidence>
<evidence type="ECO:0000313" key="5">
    <source>
        <dbReference type="Proteomes" id="UP000003900"/>
    </source>
</evidence>
<sequence length="218" mass="24435">MRLSSFIRNERGLTLLELMASLLITAVILGGGLAFWWSLQTNTNMVAASQRQEASIRWTAKQFHHLISEASAAVLVNQEEIRLRVGQQYRAVLHDSAAGEWRVYSFTLPTDRSYLSEEEVLNRLASTSITLASHPERYEYMYSLADNMANPPRIRIIQLPDGSKADSTALPAIAKAGSLLEAELDFHSVIRDSMGRPVLAEDDPQARYTITAKLMQDR</sequence>
<keyword evidence="5" id="KW-1185">Reference proteome</keyword>
<dbReference type="STRING" id="1131935.PDENDC454_22759"/>
<keyword evidence="3" id="KW-0812">Transmembrane</keyword>
<keyword evidence="3" id="KW-0472">Membrane</keyword>
<proteinExistence type="predicted"/>
<dbReference type="GO" id="GO:0009986">
    <property type="term" value="C:cell surface"/>
    <property type="evidence" value="ECO:0007669"/>
    <property type="project" value="UniProtKB-SubCell"/>
</dbReference>
<dbReference type="InterPro" id="IPR012902">
    <property type="entry name" value="N_methyl_site"/>
</dbReference>
<comment type="caution">
    <text evidence="4">The sequence shown here is derived from an EMBL/GenBank/DDBJ whole genome shotgun (WGS) entry which is preliminary data.</text>
</comment>
<accession>H3SLW5</accession>
<dbReference type="PATRIC" id="fig|1131935.3.peg.4737"/>
<name>H3SLW5_9BACL</name>
<keyword evidence="2" id="KW-0178">Competence</keyword>
<evidence type="ECO:0000256" key="3">
    <source>
        <dbReference type="SAM" id="Phobius"/>
    </source>
</evidence>
<gene>
    <name evidence="4" type="ORF">PDENDC454_22759</name>
</gene>